<dbReference type="InterPro" id="IPR002182">
    <property type="entry name" value="NB-ARC"/>
</dbReference>
<accession>A0AAD6GS13</accession>
<dbReference type="EMBL" id="JAQJAC010000004">
    <property type="protein sequence ID" value="KAJ5585729.1"/>
    <property type="molecule type" value="Genomic_DNA"/>
</dbReference>
<proteinExistence type="predicted"/>
<dbReference type="PANTHER" id="PTHR46082:SF6">
    <property type="entry name" value="AAA+ ATPASE DOMAIN-CONTAINING PROTEIN-RELATED"/>
    <property type="match status" value="1"/>
</dbReference>
<comment type="caution">
    <text evidence="2">The sequence shown here is derived from an EMBL/GenBank/DDBJ whole genome shotgun (WGS) entry which is preliminary data.</text>
</comment>
<dbReference type="GO" id="GO:0043531">
    <property type="term" value="F:ADP binding"/>
    <property type="evidence" value="ECO:0007669"/>
    <property type="project" value="InterPro"/>
</dbReference>
<dbReference type="Pfam" id="PF13374">
    <property type="entry name" value="TPR_10"/>
    <property type="match status" value="2"/>
</dbReference>
<dbReference type="Proteomes" id="UP001216150">
    <property type="component" value="Unassembled WGS sequence"/>
</dbReference>
<feature type="domain" description="NB-ARC" evidence="1">
    <location>
        <begin position="60"/>
        <end position="167"/>
    </location>
</feature>
<sequence>MVSQSMASNTFGNANSGLQVGISNAPINAQFYLNQERPEIPTSPLSTVPFPRDPDFVDREALVDQIHEKCALSGSWIALVGLGGVGKTQLAMEYSHQVRLRSPETWVFWIHASNADRFEESLRDLAEQVKIPRRDEPKANIFRLVRNWLQNRKMKKWILILDNIDDDWFIHKPITTALDIQTNNSSNTATRPLLEYLPRTSNSSVIVTSRSKEIALKLADHKDLIEVQPMTKTEAIALLEKKLDLPGENEGIVKLAEALEFMPLAIVQAAGYIIHRSPRCSVSQYLEQLRKDDCEATKLLNHEAGYLYRDWEAKNSILLTWQISFDHIRQIRQSAADLLSLMSFFDRQGISENLLRIQKKERKKKNLNQPEEPADISSVWRSNFFSRFARWKKKKSIIEEDADSSSESELDDDFENDIATLRDYSLIYIGEDRTMFTMHRLVQLTARVWLTNQGQIEQWKEQFINNLCQEFPIGEYENWERCRQIFPHVKSAILQRPDSQDSLRQWATLLYKGAWFAWRRGNILDVREMASKSRKERLTIFGGDSKEALDSTIMLAMVYSLEGSWEEAEKLQGQVMETSKTKLGKDHPNTLISMGHLASTYSRQGRWKEAEKLFVQVMETSKSKLGEDHPDTLMSIGSLASTYRNQGRWEEAEKLEIYVMETSKTKLGEDHPNTLSIMANLASTYSMQDRWEEAEKLFVQVVDTSKTKLGEDHPDTLMSIGSLASIYRMRGRWKKAQKLFVQVMETSKTKLGEDHPDTLSIMANLASTYRNQGLWEEAEKLEGQVVKTSKAKLGQDHPNTLISMANLASTYSMQGRWEKAEKLEIYVMETSKTKLGEDHPNTLSSMANLAFTWKTLGRTVDAIDLLRDCLAKQRAIYGPNHPAAMSISETLLKWKGKFNIVASVDNQPSTSTPHPIS</sequence>
<dbReference type="AlphaFoldDB" id="A0AAD6GS13"/>
<evidence type="ECO:0000259" key="1">
    <source>
        <dbReference type="Pfam" id="PF00931"/>
    </source>
</evidence>
<dbReference type="InterPro" id="IPR053137">
    <property type="entry name" value="NLR-like"/>
</dbReference>
<dbReference type="InterPro" id="IPR027417">
    <property type="entry name" value="P-loop_NTPase"/>
</dbReference>
<dbReference type="PANTHER" id="PTHR46082">
    <property type="entry name" value="ATP/GTP-BINDING PROTEIN-RELATED"/>
    <property type="match status" value="1"/>
</dbReference>
<name>A0AAD6GS13_9EURO</name>
<dbReference type="SUPFAM" id="SSF52540">
    <property type="entry name" value="P-loop containing nucleoside triphosphate hydrolases"/>
    <property type="match status" value="1"/>
</dbReference>
<dbReference type="Gene3D" id="3.40.50.300">
    <property type="entry name" value="P-loop containing nucleotide triphosphate hydrolases"/>
    <property type="match status" value="1"/>
</dbReference>
<organism evidence="2 3">
    <name type="scientific">Penicillium hetheringtonii</name>
    <dbReference type="NCBI Taxonomy" id="911720"/>
    <lineage>
        <taxon>Eukaryota</taxon>
        <taxon>Fungi</taxon>
        <taxon>Dikarya</taxon>
        <taxon>Ascomycota</taxon>
        <taxon>Pezizomycotina</taxon>
        <taxon>Eurotiomycetes</taxon>
        <taxon>Eurotiomycetidae</taxon>
        <taxon>Eurotiales</taxon>
        <taxon>Aspergillaceae</taxon>
        <taxon>Penicillium</taxon>
    </lineage>
</organism>
<protein>
    <recommendedName>
        <fullName evidence="1">NB-ARC domain-containing protein</fullName>
    </recommendedName>
</protein>
<dbReference type="InterPro" id="IPR011990">
    <property type="entry name" value="TPR-like_helical_dom_sf"/>
</dbReference>
<keyword evidence="3" id="KW-1185">Reference proteome</keyword>
<gene>
    <name evidence="2" type="ORF">N7450_005516</name>
</gene>
<evidence type="ECO:0000313" key="3">
    <source>
        <dbReference type="Proteomes" id="UP001216150"/>
    </source>
</evidence>
<dbReference type="Gene3D" id="1.25.40.10">
    <property type="entry name" value="Tetratricopeptide repeat domain"/>
    <property type="match status" value="3"/>
</dbReference>
<dbReference type="Pfam" id="PF00931">
    <property type="entry name" value="NB-ARC"/>
    <property type="match status" value="1"/>
</dbReference>
<evidence type="ECO:0000313" key="2">
    <source>
        <dbReference type="EMBL" id="KAJ5585729.1"/>
    </source>
</evidence>
<reference evidence="2 3" key="1">
    <citation type="journal article" date="2023" name="IMA Fungus">
        <title>Comparative genomic study of the Penicillium genus elucidates a diverse pangenome and 15 lateral gene transfer events.</title>
        <authorList>
            <person name="Petersen C."/>
            <person name="Sorensen T."/>
            <person name="Nielsen M.R."/>
            <person name="Sondergaard T.E."/>
            <person name="Sorensen J.L."/>
            <person name="Fitzpatrick D.A."/>
            <person name="Frisvad J.C."/>
            <person name="Nielsen K.L."/>
        </authorList>
    </citation>
    <scope>NUCLEOTIDE SEQUENCE [LARGE SCALE GENOMIC DNA]</scope>
    <source>
        <strain evidence="2 3">IBT 29057</strain>
    </source>
</reference>
<dbReference type="SUPFAM" id="SSF48452">
    <property type="entry name" value="TPR-like"/>
    <property type="match status" value="2"/>
</dbReference>
<dbReference type="Pfam" id="PF13424">
    <property type="entry name" value="TPR_12"/>
    <property type="match status" value="3"/>
</dbReference>
<dbReference type="PRINTS" id="PR00381">
    <property type="entry name" value="KINESINLIGHT"/>
</dbReference>